<dbReference type="AlphaFoldDB" id="A0AAX4H5Z7"/>
<dbReference type="Pfam" id="PF04046">
    <property type="entry name" value="PSP"/>
    <property type="match status" value="1"/>
</dbReference>
<dbReference type="Pfam" id="PF04037">
    <property type="entry name" value="DUF382"/>
    <property type="match status" value="1"/>
</dbReference>
<dbReference type="RefSeq" id="XP_062876160.1">
    <property type="nucleotide sequence ID" value="XM_063020090.1"/>
</dbReference>
<dbReference type="InterPro" id="IPR007180">
    <property type="entry name" value="DUF382"/>
</dbReference>
<gene>
    <name evidence="3" type="ORF">PUMCH_001020</name>
</gene>
<dbReference type="InterPro" id="IPR006568">
    <property type="entry name" value="PSP_pro-rich"/>
</dbReference>
<feature type="compositionally biased region" description="Basic residues" evidence="1">
    <location>
        <begin position="1"/>
        <end position="19"/>
    </location>
</feature>
<feature type="domain" description="PSP proline-rich" evidence="2">
    <location>
        <begin position="273"/>
        <end position="328"/>
    </location>
</feature>
<evidence type="ECO:0000313" key="4">
    <source>
        <dbReference type="Proteomes" id="UP001338582"/>
    </source>
</evidence>
<dbReference type="InterPro" id="IPR052584">
    <property type="entry name" value="U2_snRNP_Complex_Component"/>
</dbReference>
<evidence type="ECO:0000259" key="2">
    <source>
        <dbReference type="SMART" id="SM00581"/>
    </source>
</evidence>
<dbReference type="Proteomes" id="UP001338582">
    <property type="component" value="Chromosome 1"/>
</dbReference>
<feature type="region of interest" description="Disordered" evidence="1">
    <location>
        <begin position="106"/>
        <end position="134"/>
    </location>
</feature>
<feature type="region of interest" description="Disordered" evidence="1">
    <location>
        <begin position="357"/>
        <end position="397"/>
    </location>
</feature>
<dbReference type="SMART" id="SM00581">
    <property type="entry name" value="PSP"/>
    <property type="match status" value="1"/>
</dbReference>
<feature type="compositionally biased region" description="Basic and acidic residues" evidence="1">
    <location>
        <begin position="20"/>
        <end position="31"/>
    </location>
</feature>
<feature type="compositionally biased region" description="Acidic residues" evidence="1">
    <location>
        <begin position="357"/>
        <end position="392"/>
    </location>
</feature>
<protein>
    <recommendedName>
        <fullName evidence="2">PSP proline-rich domain-containing protein</fullName>
    </recommendedName>
</protein>
<organism evidence="3 4">
    <name type="scientific">Australozyma saopauloensis</name>
    <dbReference type="NCBI Taxonomy" id="291208"/>
    <lineage>
        <taxon>Eukaryota</taxon>
        <taxon>Fungi</taxon>
        <taxon>Dikarya</taxon>
        <taxon>Ascomycota</taxon>
        <taxon>Saccharomycotina</taxon>
        <taxon>Pichiomycetes</taxon>
        <taxon>Metschnikowiaceae</taxon>
        <taxon>Australozyma</taxon>
    </lineage>
</organism>
<evidence type="ECO:0000313" key="3">
    <source>
        <dbReference type="EMBL" id="WPK23774.1"/>
    </source>
</evidence>
<dbReference type="PANTHER" id="PTHR12785:SF6">
    <property type="entry name" value="SPLICING FACTOR 3B SUBUNIT 2"/>
    <property type="match status" value="1"/>
</dbReference>
<dbReference type="GeneID" id="88172088"/>
<feature type="compositionally biased region" description="Acidic residues" evidence="1">
    <location>
        <begin position="106"/>
        <end position="115"/>
    </location>
</feature>
<reference evidence="3 4" key="1">
    <citation type="submission" date="2023-10" db="EMBL/GenBank/DDBJ databases">
        <title>Draft Genome Sequence of Candida saopaulonensis from a very Premature Infant with Sepsis.</title>
        <authorList>
            <person name="Ning Y."/>
            <person name="Dai R."/>
            <person name="Xiao M."/>
            <person name="Xu Y."/>
            <person name="Yan Q."/>
            <person name="Zhang L."/>
        </authorList>
    </citation>
    <scope>NUCLEOTIDE SEQUENCE [LARGE SCALE GENOMIC DNA]</scope>
    <source>
        <strain evidence="3 4">19XY460</strain>
    </source>
</reference>
<dbReference type="GO" id="GO:0005634">
    <property type="term" value="C:nucleus"/>
    <property type="evidence" value="ECO:0007669"/>
    <property type="project" value="InterPro"/>
</dbReference>
<evidence type="ECO:0000256" key="1">
    <source>
        <dbReference type="SAM" id="MobiDB-lite"/>
    </source>
</evidence>
<name>A0AAX4H5Z7_9ASCO</name>
<dbReference type="PANTHER" id="PTHR12785">
    <property type="entry name" value="SPLICING FACTOR 3B"/>
    <property type="match status" value="1"/>
</dbReference>
<feature type="region of interest" description="Disordered" evidence="1">
    <location>
        <begin position="1"/>
        <end position="69"/>
    </location>
</feature>
<feature type="compositionally biased region" description="Basic and acidic residues" evidence="1">
    <location>
        <begin position="54"/>
        <end position="65"/>
    </location>
</feature>
<dbReference type="EMBL" id="CP138894">
    <property type="protein sequence ID" value="WPK23774.1"/>
    <property type="molecule type" value="Genomic_DNA"/>
</dbReference>
<accession>A0AAX4H5Z7</accession>
<dbReference type="KEGG" id="asau:88172088"/>
<proteinExistence type="predicted"/>
<sequence>MGPKRSKNQIRREKAKLRKLAPDSKEHEPTKEVAPQNVEEPSISTQSQQPQDGGTKDEHDEKEQTIDSGLASEFTQIFKKFDSPTVNTPGTKSSMSLITKELELDTLSESDDDEQNGSAKTMSRSQRKELSRVPMSELKASISKPQTVEWFDSNAPDPYLVVLLRTRINHVDVPGHWQQKKDYLSAKRGTNKPQYTLPKFIRDTGISEMRNHDPESLKKLQRDRVQPKMNKLDIDYQRLFDAFFKHQSKPRLLAFGELYSEGKEKTDKYRQEITDIKPGKISKELRAAIGMPENESGVPPWITLMQELGKPPSYRLYIIPGVDTEYKNTGYTLPNSVSTSVFNNNGDVWGLIEEGEETGPETDLSDEDDDDDDAVAEDPDLGVDSDNGEVEEEKPQRVEITEFSGAKSTLNEGVLDKVKKIGELFTVIKEKTVNGGDGLVSSNLAYEIPKLN</sequence>
<feature type="compositionally biased region" description="Polar residues" evidence="1">
    <location>
        <begin position="42"/>
        <end position="52"/>
    </location>
</feature>
<keyword evidence="4" id="KW-1185">Reference proteome</keyword>